<dbReference type="InParanoid" id="B0CW32"/>
<gene>
    <name evidence="2" type="ORF">LACBIDRAFT_309314</name>
</gene>
<proteinExistence type="predicted"/>
<accession>B0CW32</accession>
<evidence type="ECO:0000313" key="3">
    <source>
        <dbReference type="Proteomes" id="UP000001194"/>
    </source>
</evidence>
<feature type="region of interest" description="Disordered" evidence="1">
    <location>
        <begin position="30"/>
        <end position="76"/>
    </location>
</feature>
<dbReference type="EMBL" id="DS547093">
    <property type="protein sequence ID" value="EDR13441.1"/>
    <property type="molecule type" value="Genomic_DNA"/>
</dbReference>
<protein>
    <submittedName>
        <fullName evidence="2">Predicted protein</fullName>
    </submittedName>
</protein>
<dbReference type="RefSeq" id="XP_001875939.1">
    <property type="nucleotide sequence ID" value="XM_001875904.1"/>
</dbReference>
<feature type="compositionally biased region" description="Basic and acidic residues" evidence="1">
    <location>
        <begin position="36"/>
        <end position="51"/>
    </location>
</feature>
<reference evidence="2 3" key="1">
    <citation type="journal article" date="2008" name="Nature">
        <title>The genome of Laccaria bicolor provides insights into mycorrhizal symbiosis.</title>
        <authorList>
            <person name="Martin F."/>
            <person name="Aerts A."/>
            <person name="Ahren D."/>
            <person name="Brun A."/>
            <person name="Danchin E.G.J."/>
            <person name="Duchaussoy F."/>
            <person name="Gibon J."/>
            <person name="Kohler A."/>
            <person name="Lindquist E."/>
            <person name="Pereda V."/>
            <person name="Salamov A."/>
            <person name="Shapiro H.J."/>
            <person name="Wuyts J."/>
            <person name="Blaudez D."/>
            <person name="Buee M."/>
            <person name="Brokstein P."/>
            <person name="Canbaeck B."/>
            <person name="Cohen D."/>
            <person name="Courty P.E."/>
            <person name="Coutinho P.M."/>
            <person name="Delaruelle C."/>
            <person name="Detter J.C."/>
            <person name="Deveau A."/>
            <person name="DiFazio S."/>
            <person name="Duplessis S."/>
            <person name="Fraissinet-Tachet L."/>
            <person name="Lucic E."/>
            <person name="Frey-Klett P."/>
            <person name="Fourrey C."/>
            <person name="Feussner I."/>
            <person name="Gay G."/>
            <person name="Grimwood J."/>
            <person name="Hoegger P.J."/>
            <person name="Jain P."/>
            <person name="Kilaru S."/>
            <person name="Labbe J."/>
            <person name="Lin Y.C."/>
            <person name="Legue V."/>
            <person name="Le Tacon F."/>
            <person name="Marmeisse R."/>
            <person name="Melayah D."/>
            <person name="Montanini B."/>
            <person name="Muratet M."/>
            <person name="Nehls U."/>
            <person name="Niculita-Hirzel H."/>
            <person name="Oudot-Le Secq M.P."/>
            <person name="Peter M."/>
            <person name="Quesneville H."/>
            <person name="Rajashekar B."/>
            <person name="Reich M."/>
            <person name="Rouhier N."/>
            <person name="Schmutz J."/>
            <person name="Yin T."/>
            <person name="Chalot M."/>
            <person name="Henrissat B."/>
            <person name="Kuees U."/>
            <person name="Lucas S."/>
            <person name="Van de Peer Y."/>
            <person name="Podila G.K."/>
            <person name="Polle A."/>
            <person name="Pukkila P.J."/>
            <person name="Richardson P.M."/>
            <person name="Rouze P."/>
            <person name="Sanders I.R."/>
            <person name="Stajich J.E."/>
            <person name="Tunlid A."/>
            <person name="Tuskan G."/>
            <person name="Grigoriev I.V."/>
        </authorList>
    </citation>
    <scope>NUCLEOTIDE SEQUENCE [LARGE SCALE GENOMIC DNA]</scope>
    <source>
        <strain evidence="3">S238N-H82 / ATCC MYA-4686</strain>
    </source>
</reference>
<sequence length="76" mass="8495">MTVDLSGLTGQDRLYFQAVKNAPFKLEPADLQPEADLDRMEVSSDVEKDFESLPPLKRAAIHDASAPPGKRRRKKT</sequence>
<dbReference type="Proteomes" id="UP000001194">
    <property type="component" value="Unassembled WGS sequence"/>
</dbReference>
<name>B0CW32_LACBS</name>
<keyword evidence="3" id="KW-1185">Reference proteome</keyword>
<organism evidence="3">
    <name type="scientific">Laccaria bicolor (strain S238N-H82 / ATCC MYA-4686)</name>
    <name type="common">Bicoloured deceiver</name>
    <name type="synonym">Laccaria laccata var. bicolor</name>
    <dbReference type="NCBI Taxonomy" id="486041"/>
    <lineage>
        <taxon>Eukaryota</taxon>
        <taxon>Fungi</taxon>
        <taxon>Dikarya</taxon>
        <taxon>Basidiomycota</taxon>
        <taxon>Agaricomycotina</taxon>
        <taxon>Agaricomycetes</taxon>
        <taxon>Agaricomycetidae</taxon>
        <taxon>Agaricales</taxon>
        <taxon>Agaricineae</taxon>
        <taxon>Hydnangiaceae</taxon>
        <taxon>Laccaria</taxon>
    </lineage>
</organism>
<dbReference type="HOGENOM" id="CLU_2654903_0_0_1"/>
<dbReference type="AlphaFoldDB" id="B0CW32"/>
<dbReference type="GeneID" id="6071772"/>
<evidence type="ECO:0000313" key="2">
    <source>
        <dbReference type="EMBL" id="EDR13441.1"/>
    </source>
</evidence>
<evidence type="ECO:0000256" key="1">
    <source>
        <dbReference type="SAM" id="MobiDB-lite"/>
    </source>
</evidence>
<dbReference type="KEGG" id="lbc:LACBIDRAFT_309314"/>